<keyword evidence="2" id="KW-1185">Reference proteome</keyword>
<dbReference type="Gramene" id="Solyc01g038230.1.1">
    <property type="protein sequence ID" value="Solyc01g038230.1.1.1"/>
    <property type="gene ID" value="Solyc01g038230.1"/>
</dbReference>
<dbReference type="InParanoid" id="A0A3Q7ED38"/>
<dbReference type="EnsemblPlants" id="Solyc01g038230.1.1">
    <property type="protein sequence ID" value="Solyc01g038230.1.1.1"/>
    <property type="gene ID" value="Solyc01g038230.1"/>
</dbReference>
<reference evidence="1" key="2">
    <citation type="submission" date="2019-01" db="UniProtKB">
        <authorList>
            <consortium name="EnsemblPlants"/>
        </authorList>
    </citation>
    <scope>IDENTIFICATION</scope>
    <source>
        <strain evidence="1">cv. Heinz 1706</strain>
    </source>
</reference>
<protein>
    <submittedName>
        <fullName evidence="1">Uncharacterized protein</fullName>
    </submittedName>
</protein>
<dbReference type="PANTHER" id="PTHR33187:SF11">
    <property type="entry name" value="AMINOTRANSFERASE-LIKE PLANT MOBILE DOMAIN-CONTAINING PROTEIN"/>
    <property type="match status" value="1"/>
</dbReference>
<evidence type="ECO:0000313" key="1">
    <source>
        <dbReference type="EnsemblPlants" id="Solyc01g038230.1.1.1"/>
    </source>
</evidence>
<evidence type="ECO:0000313" key="2">
    <source>
        <dbReference type="Proteomes" id="UP000004994"/>
    </source>
</evidence>
<organism evidence="1">
    <name type="scientific">Solanum lycopersicum</name>
    <name type="common">Tomato</name>
    <name type="synonym">Lycopersicon esculentum</name>
    <dbReference type="NCBI Taxonomy" id="4081"/>
    <lineage>
        <taxon>Eukaryota</taxon>
        <taxon>Viridiplantae</taxon>
        <taxon>Streptophyta</taxon>
        <taxon>Embryophyta</taxon>
        <taxon>Tracheophyta</taxon>
        <taxon>Spermatophyta</taxon>
        <taxon>Magnoliopsida</taxon>
        <taxon>eudicotyledons</taxon>
        <taxon>Gunneridae</taxon>
        <taxon>Pentapetalae</taxon>
        <taxon>asterids</taxon>
        <taxon>lamiids</taxon>
        <taxon>Solanales</taxon>
        <taxon>Solanaceae</taxon>
        <taxon>Solanoideae</taxon>
        <taxon>Solaneae</taxon>
        <taxon>Solanum</taxon>
        <taxon>Solanum subgen. Lycopersicon</taxon>
    </lineage>
</organism>
<name>A0A3Q7ED38_SOLLC</name>
<dbReference type="PANTHER" id="PTHR33187">
    <property type="entry name" value="WU:FI09B08"/>
    <property type="match status" value="1"/>
</dbReference>
<reference evidence="1" key="1">
    <citation type="journal article" date="2012" name="Nature">
        <title>The tomato genome sequence provides insights into fleshy fruit evolution.</title>
        <authorList>
            <consortium name="Tomato Genome Consortium"/>
        </authorList>
    </citation>
    <scope>NUCLEOTIDE SEQUENCE [LARGE SCALE GENOMIC DNA]</scope>
    <source>
        <strain evidence="1">cv. Heinz 1706</strain>
    </source>
</reference>
<proteinExistence type="predicted"/>
<accession>A0A3Q7ED38</accession>
<sequence length="144" mass="16298">MTSVMEYPHVPWEGKTIGRRRPWHVIIALGQHTRSDDVACVMLSLPWDRTHGQTASGVACNHIPSTAHTVERHRVCHAIIVFGLHTQSDDVRHVMQACPLGSKHGRTTPRKACHHHPWTTYKVSRCRAWHVIIAVGQNTQLEDV</sequence>
<dbReference type="PaxDb" id="4081-Solyc01g038230.1.1"/>
<dbReference type="Proteomes" id="UP000004994">
    <property type="component" value="Chromosome 1"/>
</dbReference>
<dbReference type="AlphaFoldDB" id="A0A3Q7ED38"/>